<feature type="region of interest" description="Disordered" evidence="1">
    <location>
        <begin position="100"/>
        <end position="122"/>
    </location>
</feature>
<organism evidence="2 3">
    <name type="scientific">Volvox africanus</name>
    <dbReference type="NCBI Taxonomy" id="51714"/>
    <lineage>
        <taxon>Eukaryota</taxon>
        <taxon>Viridiplantae</taxon>
        <taxon>Chlorophyta</taxon>
        <taxon>core chlorophytes</taxon>
        <taxon>Chlorophyceae</taxon>
        <taxon>CS clade</taxon>
        <taxon>Chlamydomonadales</taxon>
        <taxon>Volvocaceae</taxon>
        <taxon>Volvox</taxon>
    </lineage>
</organism>
<dbReference type="Proteomes" id="UP000747399">
    <property type="component" value="Unassembled WGS sequence"/>
</dbReference>
<gene>
    <name evidence="2" type="ORF">Vafri_14539</name>
</gene>
<reference evidence="2" key="1">
    <citation type="journal article" date="2021" name="Proc. Natl. Acad. Sci. U.S.A.">
        <title>Three genomes in the algal genus Volvox reveal the fate of a haploid sex-determining region after a transition to homothallism.</title>
        <authorList>
            <person name="Yamamoto K."/>
            <person name="Hamaji T."/>
            <person name="Kawai-Toyooka H."/>
            <person name="Matsuzaki R."/>
            <person name="Takahashi F."/>
            <person name="Nishimura Y."/>
            <person name="Kawachi M."/>
            <person name="Noguchi H."/>
            <person name="Minakuchi Y."/>
            <person name="Umen J.G."/>
            <person name="Toyoda A."/>
            <person name="Nozaki H."/>
        </authorList>
    </citation>
    <scope>NUCLEOTIDE SEQUENCE</scope>
    <source>
        <strain evidence="2">NIES-3780</strain>
    </source>
</reference>
<name>A0A8J4BJ96_9CHLO</name>
<dbReference type="EMBL" id="BNCO01000036">
    <property type="protein sequence ID" value="GIL59818.1"/>
    <property type="molecule type" value="Genomic_DNA"/>
</dbReference>
<protein>
    <submittedName>
        <fullName evidence="2">Uncharacterized protein</fullName>
    </submittedName>
</protein>
<accession>A0A8J4BJ96</accession>
<evidence type="ECO:0000256" key="1">
    <source>
        <dbReference type="SAM" id="MobiDB-lite"/>
    </source>
</evidence>
<comment type="caution">
    <text evidence="2">The sequence shown here is derived from an EMBL/GenBank/DDBJ whole genome shotgun (WGS) entry which is preliminary data.</text>
</comment>
<proteinExistence type="predicted"/>
<evidence type="ECO:0000313" key="2">
    <source>
        <dbReference type="EMBL" id="GIL59818.1"/>
    </source>
</evidence>
<dbReference type="AlphaFoldDB" id="A0A8J4BJ96"/>
<sequence length="122" mass="13380">MTSWALVCDVYFLEPQSIQPEESPQEFAGRVQAMIAKYANLRIVPWDGYLKYYNLGEKNPGLIEKRRRVLADVLRAYLGKTSAAPSAMALAKEGKAAVELQSDGKGQKGTSSVASAADKKDR</sequence>
<keyword evidence="3" id="KW-1185">Reference proteome</keyword>
<evidence type="ECO:0000313" key="3">
    <source>
        <dbReference type="Proteomes" id="UP000747399"/>
    </source>
</evidence>